<dbReference type="Pfam" id="PF01850">
    <property type="entry name" value="PIN"/>
    <property type="match status" value="1"/>
</dbReference>
<dbReference type="InterPro" id="IPR002716">
    <property type="entry name" value="PIN_dom"/>
</dbReference>
<reference evidence="9 10" key="1">
    <citation type="submission" date="2023-07" db="EMBL/GenBank/DDBJ databases">
        <title>Sorghum-associated microbial communities from plants grown in Nebraska, USA.</title>
        <authorList>
            <person name="Schachtman D."/>
        </authorList>
    </citation>
    <scope>NUCLEOTIDE SEQUENCE [LARGE SCALE GENOMIC DNA]</scope>
    <source>
        <strain evidence="9 10">4256</strain>
    </source>
</reference>
<evidence type="ECO:0000256" key="2">
    <source>
        <dbReference type="ARBA" id="ARBA00022649"/>
    </source>
</evidence>
<sequence>MTFVDTNVIIDILSSDDIWGPWSIERLSDARCNGPAIVNIVVLAELSRNYRSLNDLQSDIAALGLVSEPVDDVAAFIAGQRFIAYREARKEDRAYRVLPDFFVGAHAFTRQMPLLTRDLTLYRRYFPELTLITPETDPA</sequence>
<dbReference type="PANTHER" id="PTHR33653:SF1">
    <property type="entry name" value="RIBONUCLEASE VAPC2"/>
    <property type="match status" value="1"/>
</dbReference>
<gene>
    <name evidence="9" type="ORF">J2W40_002220</name>
</gene>
<evidence type="ECO:0000256" key="3">
    <source>
        <dbReference type="ARBA" id="ARBA00022722"/>
    </source>
</evidence>
<evidence type="ECO:0000256" key="7">
    <source>
        <dbReference type="ARBA" id="ARBA00038093"/>
    </source>
</evidence>
<evidence type="ECO:0000256" key="6">
    <source>
        <dbReference type="ARBA" id="ARBA00022842"/>
    </source>
</evidence>
<protein>
    <submittedName>
        <fullName evidence="9">Nucleic acid-binding protein</fullName>
    </submittedName>
</protein>
<evidence type="ECO:0000259" key="8">
    <source>
        <dbReference type="Pfam" id="PF01850"/>
    </source>
</evidence>
<keyword evidence="10" id="KW-1185">Reference proteome</keyword>
<dbReference type="InterPro" id="IPR029060">
    <property type="entry name" value="PIN-like_dom_sf"/>
</dbReference>
<comment type="cofactor">
    <cofactor evidence="1">
        <name>Mg(2+)</name>
        <dbReference type="ChEBI" id="CHEBI:18420"/>
    </cofactor>
</comment>
<dbReference type="PANTHER" id="PTHR33653">
    <property type="entry name" value="RIBONUCLEASE VAPC2"/>
    <property type="match status" value="1"/>
</dbReference>
<keyword evidence="3" id="KW-0540">Nuclease</keyword>
<evidence type="ECO:0000256" key="1">
    <source>
        <dbReference type="ARBA" id="ARBA00001946"/>
    </source>
</evidence>
<dbReference type="Proteomes" id="UP001267638">
    <property type="component" value="Unassembled WGS sequence"/>
</dbReference>
<accession>A0ABU1X1C4</accession>
<evidence type="ECO:0000313" key="10">
    <source>
        <dbReference type="Proteomes" id="UP001267638"/>
    </source>
</evidence>
<dbReference type="Gene3D" id="3.40.50.1010">
    <property type="entry name" value="5'-nuclease"/>
    <property type="match status" value="1"/>
</dbReference>
<evidence type="ECO:0000256" key="5">
    <source>
        <dbReference type="ARBA" id="ARBA00022801"/>
    </source>
</evidence>
<feature type="domain" description="PIN" evidence="8">
    <location>
        <begin position="3"/>
        <end position="125"/>
    </location>
</feature>
<keyword evidence="6" id="KW-0460">Magnesium</keyword>
<evidence type="ECO:0000313" key="9">
    <source>
        <dbReference type="EMBL" id="MDR7155393.1"/>
    </source>
</evidence>
<keyword evidence="5" id="KW-0378">Hydrolase</keyword>
<keyword evidence="2" id="KW-1277">Toxin-antitoxin system</keyword>
<proteinExistence type="inferred from homology"/>
<comment type="caution">
    <text evidence="9">The sequence shown here is derived from an EMBL/GenBank/DDBJ whole genome shotgun (WGS) entry which is preliminary data.</text>
</comment>
<organism evidence="9 10">
    <name type="scientific">Sphingobium xenophagum</name>
    <dbReference type="NCBI Taxonomy" id="121428"/>
    <lineage>
        <taxon>Bacteria</taxon>
        <taxon>Pseudomonadati</taxon>
        <taxon>Pseudomonadota</taxon>
        <taxon>Alphaproteobacteria</taxon>
        <taxon>Sphingomonadales</taxon>
        <taxon>Sphingomonadaceae</taxon>
        <taxon>Sphingobium</taxon>
    </lineage>
</organism>
<dbReference type="SUPFAM" id="SSF88723">
    <property type="entry name" value="PIN domain-like"/>
    <property type="match status" value="1"/>
</dbReference>
<dbReference type="RefSeq" id="WP_310224640.1">
    <property type="nucleotide sequence ID" value="NZ_JAVDWV010000009.1"/>
</dbReference>
<dbReference type="EMBL" id="JAVDWV010000009">
    <property type="protein sequence ID" value="MDR7155393.1"/>
    <property type="molecule type" value="Genomic_DNA"/>
</dbReference>
<name>A0ABU1X1C4_SPHXE</name>
<evidence type="ECO:0000256" key="4">
    <source>
        <dbReference type="ARBA" id="ARBA00022723"/>
    </source>
</evidence>
<dbReference type="InterPro" id="IPR050556">
    <property type="entry name" value="Type_II_TA_system_RNase"/>
</dbReference>
<keyword evidence="4" id="KW-0479">Metal-binding</keyword>
<comment type="similarity">
    <text evidence="7">Belongs to the PINc/VapC protein family.</text>
</comment>